<keyword evidence="3" id="KW-1185">Reference proteome</keyword>
<dbReference type="Pfam" id="PF24536">
    <property type="entry name" value="NXPE4_C"/>
    <property type="match status" value="1"/>
</dbReference>
<name>A0A2G8KH80_STIJA</name>
<evidence type="ECO:0000259" key="1">
    <source>
        <dbReference type="Pfam" id="PF24536"/>
    </source>
</evidence>
<reference evidence="2 3" key="1">
    <citation type="journal article" date="2017" name="PLoS Biol.">
        <title>The sea cucumber genome provides insights into morphological evolution and visceral regeneration.</title>
        <authorList>
            <person name="Zhang X."/>
            <person name="Sun L."/>
            <person name="Yuan J."/>
            <person name="Sun Y."/>
            <person name="Gao Y."/>
            <person name="Zhang L."/>
            <person name="Li S."/>
            <person name="Dai H."/>
            <person name="Hamel J.F."/>
            <person name="Liu C."/>
            <person name="Yu Y."/>
            <person name="Liu S."/>
            <person name="Lin W."/>
            <person name="Guo K."/>
            <person name="Jin S."/>
            <person name="Xu P."/>
            <person name="Storey K.B."/>
            <person name="Huan P."/>
            <person name="Zhang T."/>
            <person name="Zhou Y."/>
            <person name="Zhang J."/>
            <person name="Lin C."/>
            <person name="Li X."/>
            <person name="Xing L."/>
            <person name="Huo D."/>
            <person name="Sun M."/>
            <person name="Wang L."/>
            <person name="Mercier A."/>
            <person name="Li F."/>
            <person name="Yang H."/>
            <person name="Xiang J."/>
        </authorList>
    </citation>
    <scope>NUCLEOTIDE SEQUENCE [LARGE SCALE GENOMIC DNA]</scope>
    <source>
        <strain evidence="2">Shaxun</strain>
        <tissue evidence="2">Muscle</tissue>
    </source>
</reference>
<dbReference type="EMBL" id="MRZV01000587">
    <property type="protein sequence ID" value="PIK47329.1"/>
    <property type="molecule type" value="Genomic_DNA"/>
</dbReference>
<organism evidence="2 3">
    <name type="scientific">Stichopus japonicus</name>
    <name type="common">Sea cucumber</name>
    <dbReference type="NCBI Taxonomy" id="307972"/>
    <lineage>
        <taxon>Eukaryota</taxon>
        <taxon>Metazoa</taxon>
        <taxon>Echinodermata</taxon>
        <taxon>Eleutherozoa</taxon>
        <taxon>Echinozoa</taxon>
        <taxon>Holothuroidea</taxon>
        <taxon>Aspidochirotacea</taxon>
        <taxon>Aspidochirotida</taxon>
        <taxon>Stichopodidae</taxon>
        <taxon>Apostichopus</taxon>
    </lineage>
</organism>
<protein>
    <submittedName>
        <fullName evidence="2">Putative NXPE family member 3</fullName>
    </submittedName>
</protein>
<evidence type="ECO:0000313" key="2">
    <source>
        <dbReference type="EMBL" id="PIK47329.1"/>
    </source>
</evidence>
<dbReference type="STRING" id="307972.A0A2G8KH80"/>
<accession>A0A2G8KH80</accession>
<evidence type="ECO:0000313" key="3">
    <source>
        <dbReference type="Proteomes" id="UP000230750"/>
    </source>
</evidence>
<sequence>MTLTLSGKVGLNVTFVGQFVAGNVTEDVICRYAELELPFCNLSNPRTHGPWYCQKPKDPRLKCKDWKYHKMYKGTFLKLEENLSPLSKSLLMKSHMVKIPANLSVLVEDVLKRNLPIEDKRRMELSYCAMNGTPAGMHISGHFFQNKWYPNDCRVVDFSVDTGMKCLSHKTVVFLGDSTIRQVFEYVKDYYKRYLVQLPLPEGAIKEHGPVELKRCVKDKISIKYHFHGLPSSGTGLVLRTDYIEYIVDRINSRKDGCEVVYVLSLWAHFIATGKIFYVQRLLAIKQAVTAFLDRCPRSKVIIKGANTKDHPAVWIAIVSSEWNIVQHELELRKIFRDEKRVGFIDAFDITRVQPFKDQVHPDRKIVKEILNRILTYICKTNQ</sequence>
<dbReference type="AlphaFoldDB" id="A0A2G8KH80"/>
<feature type="domain" description="NXPE C-terminal" evidence="1">
    <location>
        <begin position="148"/>
        <end position="379"/>
    </location>
</feature>
<comment type="caution">
    <text evidence="2">The sequence shown here is derived from an EMBL/GenBank/DDBJ whole genome shotgun (WGS) entry which is preliminary data.</text>
</comment>
<gene>
    <name evidence="2" type="ORF">BSL78_15805</name>
</gene>
<proteinExistence type="predicted"/>
<dbReference type="InterPro" id="IPR057106">
    <property type="entry name" value="NXPE4_C"/>
</dbReference>
<dbReference type="PANTHER" id="PTHR16165:SF5">
    <property type="entry name" value="NXPE FAMILY MEMBER 3"/>
    <property type="match status" value="1"/>
</dbReference>
<dbReference type="OrthoDB" id="8675562at2759"/>
<dbReference type="PANTHER" id="PTHR16165">
    <property type="entry name" value="NXPE FAMILY MEMBER"/>
    <property type="match status" value="1"/>
</dbReference>
<dbReference type="Proteomes" id="UP000230750">
    <property type="component" value="Unassembled WGS sequence"/>
</dbReference>